<evidence type="ECO:0000313" key="2">
    <source>
        <dbReference type="Proteomes" id="UP001596958"/>
    </source>
</evidence>
<dbReference type="CDD" id="cd00657">
    <property type="entry name" value="Ferritin_like"/>
    <property type="match status" value="1"/>
</dbReference>
<dbReference type="InterPro" id="IPR009078">
    <property type="entry name" value="Ferritin-like_SF"/>
</dbReference>
<dbReference type="RefSeq" id="WP_377101929.1">
    <property type="nucleotide sequence ID" value="NZ_JBHTHU010000021.1"/>
</dbReference>
<proteinExistence type="predicted"/>
<reference evidence="2" key="1">
    <citation type="journal article" date="2019" name="Int. J. Syst. Evol. Microbiol.">
        <title>The Global Catalogue of Microorganisms (GCM) 10K type strain sequencing project: providing services to taxonomists for standard genome sequencing and annotation.</title>
        <authorList>
            <consortium name="The Broad Institute Genomics Platform"/>
            <consortium name="The Broad Institute Genome Sequencing Center for Infectious Disease"/>
            <person name="Wu L."/>
            <person name="Ma J."/>
        </authorList>
    </citation>
    <scope>NUCLEOTIDE SEQUENCE [LARGE SCALE GENOMIC DNA]</scope>
    <source>
        <strain evidence="2">CCUG 63418</strain>
    </source>
</reference>
<gene>
    <name evidence="1" type="ORF">ACFQZS_15920</name>
</gene>
<name>A0ABW2YZH7_9SPHI</name>
<dbReference type="Proteomes" id="UP001596958">
    <property type="component" value="Unassembled WGS sequence"/>
</dbReference>
<evidence type="ECO:0000313" key="1">
    <source>
        <dbReference type="EMBL" id="MFD0751639.1"/>
    </source>
</evidence>
<dbReference type="SUPFAM" id="SSF47240">
    <property type="entry name" value="Ferritin-like"/>
    <property type="match status" value="1"/>
</dbReference>
<sequence length="204" mass="23466">MLKDPVLIDLLQKAYSGEKAAAFAYQGHAGSVKSADEKLAIRQIEIDEWNHRAEVLAMMQQYGVPVSKLQEAKSYLIGKVISASCYVIGWFMPFYFAGNLESGNVCEYVRMKRLFNALDITEHDAVLYEMSLKEKEHEVYFYESIKNSKMLPFFERFFKWGNNNKKNDIDLDAGFYLEDTNRYCPGYGEKKQAHAPVDKAVQQV</sequence>
<keyword evidence="2" id="KW-1185">Reference proteome</keyword>
<dbReference type="EMBL" id="JBHTHU010000021">
    <property type="protein sequence ID" value="MFD0751639.1"/>
    <property type="molecule type" value="Genomic_DNA"/>
</dbReference>
<protein>
    <submittedName>
        <fullName evidence="1">Ferritin-like domain-containing protein</fullName>
    </submittedName>
</protein>
<organism evidence="1 2">
    <name type="scientific">Mucilaginibacter calamicampi</name>
    <dbReference type="NCBI Taxonomy" id="1302352"/>
    <lineage>
        <taxon>Bacteria</taxon>
        <taxon>Pseudomonadati</taxon>
        <taxon>Bacteroidota</taxon>
        <taxon>Sphingobacteriia</taxon>
        <taxon>Sphingobacteriales</taxon>
        <taxon>Sphingobacteriaceae</taxon>
        <taxon>Mucilaginibacter</taxon>
    </lineage>
</organism>
<accession>A0ABW2YZH7</accession>
<comment type="caution">
    <text evidence="1">The sequence shown here is derived from an EMBL/GenBank/DDBJ whole genome shotgun (WGS) entry which is preliminary data.</text>
</comment>